<dbReference type="Gene3D" id="3.20.20.60">
    <property type="entry name" value="Phosphoenolpyruvate-binding domains"/>
    <property type="match status" value="1"/>
</dbReference>
<dbReference type="GO" id="GO:0005524">
    <property type="term" value="F:ATP binding"/>
    <property type="evidence" value="ECO:0007669"/>
    <property type="project" value="UniProtKB-KW"/>
</dbReference>
<dbReference type="AlphaFoldDB" id="A0A250KSE5"/>
<accession>A0A250KSE5</accession>
<dbReference type="PANTHER" id="PTHR43030">
    <property type="entry name" value="PHOSPHOENOLPYRUVATE SYNTHASE"/>
    <property type="match status" value="1"/>
</dbReference>
<keyword evidence="4" id="KW-0067">ATP-binding</keyword>
<dbReference type="PANTHER" id="PTHR43030:SF1">
    <property type="entry name" value="PHOSPHOENOLPYRUVATE SYNTHASE"/>
    <property type="match status" value="1"/>
</dbReference>
<proteinExistence type="inferred from homology"/>
<evidence type="ECO:0000313" key="6">
    <source>
        <dbReference type="Proteomes" id="UP000266313"/>
    </source>
</evidence>
<dbReference type="SUPFAM" id="SSF51621">
    <property type="entry name" value="Phosphoenolpyruvate/pyruvate domain"/>
    <property type="match status" value="1"/>
</dbReference>
<evidence type="ECO:0000313" key="5">
    <source>
        <dbReference type="EMBL" id="BBA32699.1"/>
    </source>
</evidence>
<evidence type="ECO:0000256" key="4">
    <source>
        <dbReference type="ARBA" id="ARBA00022840"/>
    </source>
</evidence>
<name>A0A250KSE5_9GAMM</name>
<dbReference type="InterPro" id="IPR040442">
    <property type="entry name" value="Pyrv_kinase-like_dom_sf"/>
</dbReference>
<comment type="similarity">
    <text evidence="1">Belongs to the PEP-utilizing enzyme family.</text>
</comment>
<keyword evidence="2" id="KW-0479">Metal-binding</keyword>
<dbReference type="GO" id="GO:0046872">
    <property type="term" value="F:metal ion binding"/>
    <property type="evidence" value="ECO:0007669"/>
    <property type="project" value="UniProtKB-KW"/>
</dbReference>
<sequence length="88" mass="10128">MEFIIGNIIRIHPMALVRWPKLEDAKARDRIEELTRGWPGKPDYFVDTLAQGIARVAASQYPKPVIVRTSDFKTNEYARLIGGREFEP</sequence>
<dbReference type="GO" id="GO:0008986">
    <property type="term" value="F:pyruvate, water dikinase activity"/>
    <property type="evidence" value="ECO:0007669"/>
    <property type="project" value="InterPro"/>
</dbReference>
<evidence type="ECO:0000256" key="3">
    <source>
        <dbReference type="ARBA" id="ARBA00022741"/>
    </source>
</evidence>
<dbReference type="KEGG" id="mmai:sS8_0734"/>
<evidence type="ECO:0000256" key="1">
    <source>
        <dbReference type="ARBA" id="ARBA00007837"/>
    </source>
</evidence>
<keyword evidence="3" id="KW-0547">Nucleotide-binding</keyword>
<protein>
    <submittedName>
        <fullName evidence="5">Phosphoenolpyruvate synthase</fullName>
    </submittedName>
</protein>
<dbReference type="InterPro" id="IPR015813">
    <property type="entry name" value="Pyrv/PenolPyrv_kinase-like_dom"/>
</dbReference>
<dbReference type="Proteomes" id="UP000266313">
    <property type="component" value="Chromosome"/>
</dbReference>
<evidence type="ECO:0000256" key="2">
    <source>
        <dbReference type="ARBA" id="ARBA00022723"/>
    </source>
</evidence>
<dbReference type="EMBL" id="AP017928">
    <property type="protein sequence ID" value="BBA32699.1"/>
    <property type="molecule type" value="Genomic_DNA"/>
</dbReference>
<keyword evidence="6" id="KW-1185">Reference proteome</keyword>
<keyword evidence="5" id="KW-0670">Pyruvate</keyword>
<reference evidence="5 6" key="1">
    <citation type="submission" date="2016-12" db="EMBL/GenBank/DDBJ databases">
        <title>Genome sequencing of Methylocaldum marinum.</title>
        <authorList>
            <person name="Takeuchi M."/>
            <person name="Kamagata Y."/>
            <person name="Hiraoka S."/>
            <person name="Oshima K."/>
            <person name="Hattori M."/>
            <person name="Iwasaki W."/>
        </authorList>
    </citation>
    <scope>NUCLEOTIDE SEQUENCE [LARGE SCALE GENOMIC DNA]</scope>
    <source>
        <strain evidence="5 6">S8</strain>
    </source>
</reference>
<gene>
    <name evidence="5" type="ORF">sS8_0734</name>
</gene>
<organism evidence="5 6">
    <name type="scientific">Methylocaldum marinum</name>
    <dbReference type="NCBI Taxonomy" id="1432792"/>
    <lineage>
        <taxon>Bacteria</taxon>
        <taxon>Pseudomonadati</taxon>
        <taxon>Pseudomonadota</taxon>
        <taxon>Gammaproteobacteria</taxon>
        <taxon>Methylococcales</taxon>
        <taxon>Methylococcaceae</taxon>
        <taxon>Methylocaldum</taxon>
    </lineage>
</organism>
<dbReference type="InterPro" id="IPR006319">
    <property type="entry name" value="PEP_synth"/>
</dbReference>